<dbReference type="InterPro" id="IPR024078">
    <property type="entry name" value="LmbE-like_dom_sf"/>
</dbReference>
<feature type="compositionally biased region" description="Basic and acidic residues" evidence="2">
    <location>
        <begin position="1"/>
        <end position="10"/>
    </location>
</feature>
<dbReference type="PANTHER" id="PTHR12993:SF29">
    <property type="entry name" value="BLR3841 PROTEIN"/>
    <property type="match status" value="1"/>
</dbReference>
<dbReference type="Proteomes" id="UP001589862">
    <property type="component" value="Unassembled WGS sequence"/>
</dbReference>
<gene>
    <name evidence="4" type="ORF">ACFFFR_02625</name>
</gene>
<dbReference type="EMBL" id="JBHLUB010000002">
    <property type="protein sequence ID" value="MFC0581286.1"/>
    <property type="molecule type" value="Genomic_DNA"/>
</dbReference>
<dbReference type="Gene3D" id="3.40.50.10320">
    <property type="entry name" value="LmbE-like"/>
    <property type="match status" value="1"/>
</dbReference>
<proteinExistence type="predicted"/>
<name>A0ABV6P9H6_9MICC</name>
<dbReference type="InterPro" id="IPR041698">
    <property type="entry name" value="Methyltransf_25"/>
</dbReference>
<evidence type="ECO:0000256" key="2">
    <source>
        <dbReference type="SAM" id="MobiDB-lite"/>
    </source>
</evidence>
<accession>A0ABV6P9H6</accession>
<sequence>MVTFSHHDRSTSTNVWSAQGRDDLPLLPSALPLGPGNRVLLVAAHPDDETLGAGGLIRQALAAGSDVHVLMCSSGEASHPDSPTRTPEDLAKLRQQELAAALGVLTVDTPAGTLSWDFLGLPDGKLRTAREQISDAVEQHISAQIGLIVSTYRHDGHADHEVLGEIAAELAATHEVALLEFPLWYWHWADPGTDQRWRHWHRLPLHPDDQATKQAAAAEHRSQVAPLSEKAGDERLLGADFVAHFELPYEVFRYTPAGMKDSGAATSVFDALYRRHRDPWNYVDSPYEQRKRLITMASLQRQHYGSVLELGCSIGIATAELAHRSGQLIGVDASPAALEQARKNTADSDHVTLVQATVPQDWPELPPASHDLVVISEIGYYLAADELHQLLQLIAQVLRPGGELLLCHWLHQVEGWSLTGTEVHEIAQDLGWPTLVEHRERDFRLEIYQRPDTESDVP</sequence>
<dbReference type="RefSeq" id="WP_377457976.1">
    <property type="nucleotide sequence ID" value="NZ_JBHLUB010000002.1"/>
</dbReference>
<dbReference type="CDD" id="cd02440">
    <property type="entry name" value="AdoMet_MTases"/>
    <property type="match status" value="1"/>
</dbReference>
<dbReference type="InterPro" id="IPR029063">
    <property type="entry name" value="SAM-dependent_MTases_sf"/>
</dbReference>
<dbReference type="SUPFAM" id="SSF53335">
    <property type="entry name" value="S-adenosyl-L-methionine-dependent methyltransferases"/>
    <property type="match status" value="1"/>
</dbReference>
<protein>
    <submittedName>
        <fullName evidence="4">PIG-L family deacetylase</fullName>
    </submittedName>
</protein>
<evidence type="ECO:0000259" key="3">
    <source>
        <dbReference type="Pfam" id="PF13649"/>
    </source>
</evidence>
<evidence type="ECO:0000256" key="1">
    <source>
        <dbReference type="ARBA" id="ARBA00022833"/>
    </source>
</evidence>
<dbReference type="Pfam" id="PF02585">
    <property type="entry name" value="PIG-L"/>
    <property type="match status" value="1"/>
</dbReference>
<reference evidence="4 5" key="1">
    <citation type="submission" date="2024-09" db="EMBL/GenBank/DDBJ databases">
        <authorList>
            <person name="Sun Q."/>
            <person name="Mori K."/>
        </authorList>
    </citation>
    <scope>NUCLEOTIDE SEQUENCE [LARGE SCALE GENOMIC DNA]</scope>
    <source>
        <strain evidence="4 5">NCAIM B.02604</strain>
    </source>
</reference>
<dbReference type="InterPro" id="IPR003737">
    <property type="entry name" value="GlcNAc_PI_deacetylase-related"/>
</dbReference>
<keyword evidence="5" id="KW-1185">Reference proteome</keyword>
<dbReference type="SUPFAM" id="SSF102588">
    <property type="entry name" value="LmbE-like"/>
    <property type="match status" value="1"/>
</dbReference>
<dbReference type="PANTHER" id="PTHR12993">
    <property type="entry name" value="N-ACETYLGLUCOSAMINYL-PHOSPHATIDYLINOSITOL DE-N-ACETYLASE-RELATED"/>
    <property type="match status" value="1"/>
</dbReference>
<organism evidence="4 5">
    <name type="scientific">Micrococcoides hystricis</name>
    <dbReference type="NCBI Taxonomy" id="1572761"/>
    <lineage>
        <taxon>Bacteria</taxon>
        <taxon>Bacillati</taxon>
        <taxon>Actinomycetota</taxon>
        <taxon>Actinomycetes</taxon>
        <taxon>Micrococcales</taxon>
        <taxon>Micrococcaceae</taxon>
        <taxon>Micrococcoides</taxon>
    </lineage>
</organism>
<keyword evidence="1" id="KW-0862">Zinc</keyword>
<comment type="caution">
    <text evidence="4">The sequence shown here is derived from an EMBL/GenBank/DDBJ whole genome shotgun (WGS) entry which is preliminary data.</text>
</comment>
<evidence type="ECO:0000313" key="5">
    <source>
        <dbReference type="Proteomes" id="UP001589862"/>
    </source>
</evidence>
<evidence type="ECO:0000313" key="4">
    <source>
        <dbReference type="EMBL" id="MFC0581286.1"/>
    </source>
</evidence>
<feature type="region of interest" description="Disordered" evidence="2">
    <location>
        <begin position="1"/>
        <end position="21"/>
    </location>
</feature>
<feature type="domain" description="Methyltransferase" evidence="3">
    <location>
        <begin position="307"/>
        <end position="402"/>
    </location>
</feature>
<dbReference type="Pfam" id="PF13649">
    <property type="entry name" value="Methyltransf_25"/>
    <property type="match status" value="1"/>
</dbReference>
<dbReference type="Gene3D" id="3.40.50.150">
    <property type="entry name" value="Vaccinia Virus protein VP39"/>
    <property type="match status" value="1"/>
</dbReference>